<evidence type="ECO:0000313" key="1">
    <source>
        <dbReference type="EMBL" id="CAL1369237.1"/>
    </source>
</evidence>
<dbReference type="AlphaFoldDB" id="A0AAV2D7A5"/>
<dbReference type="EMBL" id="OZ034815">
    <property type="protein sequence ID" value="CAL1369237.1"/>
    <property type="molecule type" value="Genomic_DNA"/>
</dbReference>
<keyword evidence="2" id="KW-1185">Reference proteome</keyword>
<dbReference type="SUPFAM" id="SSF56672">
    <property type="entry name" value="DNA/RNA polymerases"/>
    <property type="match status" value="1"/>
</dbReference>
<name>A0AAV2D7A5_9ROSI</name>
<dbReference type="PANTHER" id="PTHR11439">
    <property type="entry name" value="GAG-POL-RELATED RETROTRANSPOSON"/>
    <property type="match status" value="1"/>
</dbReference>
<gene>
    <name evidence="1" type="ORF">LTRI10_LOCUS11954</name>
</gene>
<dbReference type="PANTHER" id="PTHR11439:SF497">
    <property type="entry name" value="CYSTEINE-RICH RLK (RECEPTOR-LIKE PROTEIN KINASE) 8"/>
    <property type="match status" value="1"/>
</dbReference>
<organism evidence="1 2">
    <name type="scientific">Linum trigynum</name>
    <dbReference type="NCBI Taxonomy" id="586398"/>
    <lineage>
        <taxon>Eukaryota</taxon>
        <taxon>Viridiplantae</taxon>
        <taxon>Streptophyta</taxon>
        <taxon>Embryophyta</taxon>
        <taxon>Tracheophyta</taxon>
        <taxon>Spermatophyta</taxon>
        <taxon>Magnoliopsida</taxon>
        <taxon>eudicotyledons</taxon>
        <taxon>Gunneridae</taxon>
        <taxon>Pentapetalae</taxon>
        <taxon>rosids</taxon>
        <taxon>fabids</taxon>
        <taxon>Malpighiales</taxon>
        <taxon>Linaceae</taxon>
        <taxon>Linum</taxon>
    </lineage>
</organism>
<evidence type="ECO:0000313" key="2">
    <source>
        <dbReference type="Proteomes" id="UP001497516"/>
    </source>
</evidence>
<dbReference type="CDD" id="cd09272">
    <property type="entry name" value="RNase_HI_RT_Ty1"/>
    <property type="match status" value="1"/>
</dbReference>
<proteinExistence type="predicted"/>
<dbReference type="InterPro" id="IPR043502">
    <property type="entry name" value="DNA/RNA_pol_sf"/>
</dbReference>
<reference evidence="1 2" key="1">
    <citation type="submission" date="2024-04" db="EMBL/GenBank/DDBJ databases">
        <authorList>
            <person name="Fracassetti M."/>
        </authorList>
    </citation>
    <scope>NUCLEOTIDE SEQUENCE [LARGE SCALE GENOMIC DNA]</scope>
</reference>
<evidence type="ECO:0008006" key="3">
    <source>
        <dbReference type="Google" id="ProtNLM"/>
    </source>
</evidence>
<dbReference type="Proteomes" id="UP001497516">
    <property type="component" value="Chromosome 2"/>
</dbReference>
<accession>A0AAV2D7A5</accession>
<sequence>MELGLKLGRESGEPLSDGGKHYRSVVGILIYLTSTHPDIAYGVQIASQFMSAPRTGHLAAFHRILRYLKGTRELGMFLPSSGSLVLQAFSDSDYAGCVDTRRSTTGWCIRLGESFVSWRCKKQDRVSKSSTETEYRAMSDVASELVWLRRLLGDLGVDCALPLQLHVDKTSAIQIAANPVLHIRTKHIEVHLHYIRDLVRDGIHHIRGPDCQPSHQVFLG</sequence>
<protein>
    <recommendedName>
        <fullName evidence="3">Retrovirus-related Pol polyprotein from transposon RE1</fullName>
    </recommendedName>
</protein>